<evidence type="ECO:0000259" key="5">
    <source>
        <dbReference type="Pfam" id="PF12708"/>
    </source>
</evidence>
<gene>
    <name evidence="6" type="ORF">GGQ92_001306</name>
</gene>
<dbReference type="AlphaFoldDB" id="A0A841RLM9"/>
<evidence type="ECO:0000256" key="1">
    <source>
        <dbReference type="ARBA" id="ARBA00008834"/>
    </source>
</evidence>
<dbReference type="InterPro" id="IPR000743">
    <property type="entry name" value="Glyco_hydro_28"/>
</dbReference>
<accession>A0A841RLM9</accession>
<keyword evidence="7" id="KW-1185">Reference proteome</keyword>
<sequence>MKTFDITNFGASRERKDNTDAIAAAIHACHEAGGGTVYIPSGTFKTGPIRLQSNVTLYLDNGAVLSFTDDFNRYPIVRTRWSGYVCHAFMPLIFGDNVSNVSIKGDGTIDGNGQKWWDVNRKLRRKESYQSSKTDEIKKWNADFKEPGDTNLVEWPSQFLRPPLLQFFESEHITISGITLRNSPFWNTHLVFSKNIAIDHVTFENPDDTPNGDGLDVESCENVRISNCHFSVGDDCIALKSGINEDGRLYGRPTKNVAITNCIMHAGHGGVVFGSENSGGIENVTVSNCVFDGTDRGIRIKTNRERGAYIRNITVTNIMMDGVLCPIAINSFYRHGVSRSNQHLLDGEAIEVSEKTPIVEKIRINNIVAVNTRAAAAFIYGLPEMPIRDLTLTHLTLEMTEDTSIPGGEPDMVREEIEMSGEGMYLKYIENCYLQDVRVKQRKGPALFIEEATTISLNEFSTTSQHDNVVVETDNVKDLSIEGRQWKQNKASYLKQREAVKE</sequence>
<comment type="similarity">
    <text evidence="1 4">Belongs to the glycosyl hydrolase 28 family.</text>
</comment>
<dbReference type="GO" id="GO:0004650">
    <property type="term" value="F:polygalacturonase activity"/>
    <property type="evidence" value="ECO:0007669"/>
    <property type="project" value="InterPro"/>
</dbReference>
<dbReference type="EMBL" id="JACHON010000003">
    <property type="protein sequence ID" value="MBB6512523.1"/>
    <property type="molecule type" value="Genomic_DNA"/>
</dbReference>
<dbReference type="InterPro" id="IPR012334">
    <property type="entry name" value="Pectin_lyas_fold"/>
</dbReference>
<dbReference type="PANTHER" id="PTHR31339">
    <property type="entry name" value="PECTIN LYASE-RELATED"/>
    <property type="match status" value="1"/>
</dbReference>
<dbReference type="InterPro" id="IPR006626">
    <property type="entry name" value="PbH1"/>
</dbReference>
<dbReference type="InterPro" id="IPR051801">
    <property type="entry name" value="GH28_Enzymes"/>
</dbReference>
<dbReference type="Gene3D" id="2.160.20.10">
    <property type="entry name" value="Single-stranded right-handed beta-helix, Pectin lyase-like"/>
    <property type="match status" value="1"/>
</dbReference>
<dbReference type="InterPro" id="IPR024535">
    <property type="entry name" value="RHGA/B-epi-like_pectate_lyase"/>
</dbReference>
<dbReference type="InterPro" id="IPR011050">
    <property type="entry name" value="Pectin_lyase_fold/virulence"/>
</dbReference>
<reference evidence="6 7" key="1">
    <citation type="submission" date="2020-08" db="EMBL/GenBank/DDBJ databases">
        <title>Genomic Encyclopedia of Type Strains, Phase IV (KMG-IV): sequencing the most valuable type-strain genomes for metagenomic binning, comparative biology and taxonomic classification.</title>
        <authorList>
            <person name="Goeker M."/>
        </authorList>
    </citation>
    <scope>NUCLEOTIDE SEQUENCE [LARGE SCALE GENOMIC DNA]</scope>
    <source>
        <strain evidence="6 7">DSM 11805</strain>
    </source>
</reference>
<evidence type="ECO:0000313" key="7">
    <source>
        <dbReference type="Proteomes" id="UP000572212"/>
    </source>
</evidence>
<dbReference type="Pfam" id="PF00295">
    <property type="entry name" value="Glyco_hydro_28"/>
    <property type="match status" value="1"/>
</dbReference>
<proteinExistence type="inferred from homology"/>
<evidence type="ECO:0000313" key="6">
    <source>
        <dbReference type="EMBL" id="MBB6512523.1"/>
    </source>
</evidence>
<comment type="caution">
    <text evidence="6">The sequence shown here is derived from an EMBL/GenBank/DDBJ whole genome shotgun (WGS) entry which is preliminary data.</text>
</comment>
<organism evidence="6 7">
    <name type="scientific">Gracilibacillus halotolerans</name>
    <dbReference type="NCBI Taxonomy" id="74386"/>
    <lineage>
        <taxon>Bacteria</taxon>
        <taxon>Bacillati</taxon>
        <taxon>Bacillota</taxon>
        <taxon>Bacilli</taxon>
        <taxon>Bacillales</taxon>
        <taxon>Bacillaceae</taxon>
        <taxon>Gracilibacillus</taxon>
    </lineage>
</organism>
<dbReference type="Pfam" id="PF12708">
    <property type="entry name" value="Pect-lyase_RHGA_epim"/>
    <property type="match status" value="1"/>
</dbReference>
<feature type="domain" description="Rhamnogalacturonase A/B/Epimerase-like pectate lyase" evidence="5">
    <location>
        <begin position="6"/>
        <end position="112"/>
    </location>
</feature>
<evidence type="ECO:0000256" key="2">
    <source>
        <dbReference type="ARBA" id="ARBA00022801"/>
    </source>
</evidence>
<protein>
    <submittedName>
        <fullName evidence="6">Polygalacturonase</fullName>
    </submittedName>
</protein>
<evidence type="ECO:0000256" key="3">
    <source>
        <dbReference type="ARBA" id="ARBA00023295"/>
    </source>
</evidence>
<keyword evidence="3 4" id="KW-0326">Glycosidase</keyword>
<dbReference type="GO" id="GO:0005975">
    <property type="term" value="P:carbohydrate metabolic process"/>
    <property type="evidence" value="ECO:0007669"/>
    <property type="project" value="InterPro"/>
</dbReference>
<evidence type="ECO:0000256" key="4">
    <source>
        <dbReference type="RuleBase" id="RU361169"/>
    </source>
</evidence>
<dbReference type="RefSeq" id="WP_184245871.1">
    <property type="nucleotide sequence ID" value="NZ_BAAACU010000058.1"/>
</dbReference>
<dbReference type="PANTHER" id="PTHR31339:SF9">
    <property type="entry name" value="PLASMIN AND FIBRONECTIN-BINDING PROTEIN A"/>
    <property type="match status" value="1"/>
</dbReference>
<keyword evidence="2 4" id="KW-0378">Hydrolase</keyword>
<dbReference type="SUPFAM" id="SSF51126">
    <property type="entry name" value="Pectin lyase-like"/>
    <property type="match status" value="1"/>
</dbReference>
<name>A0A841RLM9_9BACI</name>
<dbReference type="Proteomes" id="UP000572212">
    <property type="component" value="Unassembled WGS sequence"/>
</dbReference>
<dbReference type="SMART" id="SM00710">
    <property type="entry name" value="PbH1"/>
    <property type="match status" value="5"/>
</dbReference>